<sequence>MHKDYFHHILLSLIPPLFPVLFPIGISVILNLELLFVQLSTARQAKLLFLFLILWLDLTGRLIV</sequence>
<dbReference type="PATRIC" id="fig|29290.4.peg.3354"/>
<evidence type="ECO:0000313" key="2">
    <source>
        <dbReference type="EMBL" id="KJU85278.1"/>
    </source>
</evidence>
<reference evidence="2 3" key="1">
    <citation type="submission" date="2015-02" db="EMBL/GenBank/DDBJ databases">
        <title>Single-cell genomics of uncultivated deep-branching MTB reveals a conserved set of magnetosome genes.</title>
        <authorList>
            <person name="Kolinko S."/>
            <person name="Richter M."/>
            <person name="Glockner F.O."/>
            <person name="Brachmann A."/>
            <person name="Schuler D."/>
        </authorList>
    </citation>
    <scope>NUCLEOTIDE SEQUENCE [LARGE SCALE GENOMIC DNA]</scope>
    <source>
        <strain evidence="2">TM-1</strain>
    </source>
</reference>
<dbReference type="Proteomes" id="UP000033423">
    <property type="component" value="Unassembled WGS sequence"/>
</dbReference>
<protein>
    <submittedName>
        <fullName evidence="2">Uncharacterized protein</fullName>
    </submittedName>
</protein>
<gene>
    <name evidence="2" type="ORF">MBAV_002528</name>
</gene>
<organism evidence="2 3">
    <name type="scientific">Candidatus Magnetobacterium bavaricum</name>
    <dbReference type="NCBI Taxonomy" id="29290"/>
    <lineage>
        <taxon>Bacteria</taxon>
        <taxon>Pseudomonadati</taxon>
        <taxon>Nitrospirota</taxon>
        <taxon>Thermodesulfovibrionia</taxon>
        <taxon>Thermodesulfovibrionales</taxon>
        <taxon>Candidatus Magnetobacteriaceae</taxon>
        <taxon>Candidatus Magnetobacterium</taxon>
    </lineage>
</organism>
<keyword evidence="3" id="KW-1185">Reference proteome</keyword>
<keyword evidence="1" id="KW-1133">Transmembrane helix</keyword>
<accession>A0A0F3GX77</accession>
<feature type="transmembrane region" description="Helical" evidence="1">
    <location>
        <begin position="20"/>
        <end position="40"/>
    </location>
</feature>
<dbReference type="EMBL" id="LACI01001095">
    <property type="protein sequence ID" value="KJU85278.1"/>
    <property type="molecule type" value="Genomic_DNA"/>
</dbReference>
<comment type="caution">
    <text evidence="2">The sequence shown here is derived from an EMBL/GenBank/DDBJ whole genome shotgun (WGS) entry which is preliminary data.</text>
</comment>
<evidence type="ECO:0000313" key="3">
    <source>
        <dbReference type="Proteomes" id="UP000033423"/>
    </source>
</evidence>
<dbReference type="AlphaFoldDB" id="A0A0F3GX77"/>
<proteinExistence type="predicted"/>
<keyword evidence="1" id="KW-0812">Transmembrane</keyword>
<keyword evidence="1" id="KW-0472">Membrane</keyword>
<name>A0A0F3GX77_9BACT</name>
<evidence type="ECO:0000256" key="1">
    <source>
        <dbReference type="SAM" id="Phobius"/>
    </source>
</evidence>